<name>A0ABU6IGJ6_9ACTN</name>
<dbReference type="Proteomes" id="UP001349994">
    <property type="component" value="Unassembled WGS sequence"/>
</dbReference>
<comment type="caution">
    <text evidence="4">The sequence shown here is derived from an EMBL/GenBank/DDBJ whole genome shotgun (WGS) entry which is preliminary data.</text>
</comment>
<evidence type="ECO:0000313" key="4">
    <source>
        <dbReference type="EMBL" id="MEC4175574.1"/>
    </source>
</evidence>
<reference evidence="4 5" key="1">
    <citation type="submission" date="2024-01" db="EMBL/GenBank/DDBJ databases">
        <title>novel species in genus Adlercreutzia.</title>
        <authorList>
            <person name="Liu X."/>
        </authorList>
    </citation>
    <scope>NUCLEOTIDE SEQUENCE [LARGE SCALE GENOMIC DNA]</scope>
    <source>
        <strain evidence="4 5">R7</strain>
    </source>
</reference>
<gene>
    <name evidence="3" type="primary">scpA</name>
    <name evidence="4" type="ORF">VIN30_03825</name>
</gene>
<dbReference type="RefSeq" id="WP_338209416.1">
    <property type="nucleotide sequence ID" value="NZ_JAYMFF010000006.1"/>
</dbReference>
<evidence type="ECO:0000256" key="3">
    <source>
        <dbReference type="HAMAP-Rule" id="MF_01805"/>
    </source>
</evidence>
<organism evidence="4 5">
    <name type="scientific">Adlercreutzia wanghongyangiae</name>
    <dbReference type="NCBI Taxonomy" id="3111451"/>
    <lineage>
        <taxon>Bacteria</taxon>
        <taxon>Bacillati</taxon>
        <taxon>Actinomycetota</taxon>
        <taxon>Coriobacteriia</taxon>
        <taxon>Eggerthellales</taxon>
        <taxon>Eggerthellaceae</taxon>
        <taxon>Adlercreutzia</taxon>
    </lineage>
</organism>
<dbReference type="Gene3D" id="1.10.10.580">
    <property type="entry name" value="Structural maintenance of chromosome 1. Chain E"/>
    <property type="match status" value="1"/>
</dbReference>
<keyword evidence="3" id="KW-0131">Cell cycle</keyword>
<dbReference type="Gene3D" id="6.10.250.2410">
    <property type="match status" value="1"/>
</dbReference>
<keyword evidence="3" id="KW-0963">Cytoplasm</keyword>
<keyword evidence="1 3" id="KW-0159">Chromosome partition</keyword>
<accession>A0ABU6IGJ6</accession>
<dbReference type="PANTHER" id="PTHR33969">
    <property type="entry name" value="SEGREGATION AND CONDENSATION PROTEIN A"/>
    <property type="match status" value="1"/>
</dbReference>
<dbReference type="InterPro" id="IPR023093">
    <property type="entry name" value="ScpA-like_C"/>
</dbReference>
<sequence length="263" mass="29583">MSYKVRIDSFEGPFDLLLYLVSRQKVDIGAISITEIADQYLEEVSRMDNLDLDVASDFLLVASTLLEIKAQSLIPRERDELDDEFAELAPSEARDILVERLMDYKKFKNAAAALHSRFVAEGRQHPRPFGPDADFLGLMPDFLAGVTVDVLAYRAAQALARREVFLLESEHIAAKPIPVEVHVRAIHQRIRNRKHLRFSDLVGSDTPKEVVVVTFLAILELYKRVMVRLVQDEAFGDIAIDYIEGSGELNLEGDDALTSVGEQ</sequence>
<evidence type="ECO:0000256" key="2">
    <source>
        <dbReference type="ARBA" id="ARBA00044777"/>
    </source>
</evidence>
<dbReference type="PANTHER" id="PTHR33969:SF2">
    <property type="entry name" value="SEGREGATION AND CONDENSATION PROTEIN A"/>
    <property type="match status" value="1"/>
</dbReference>
<dbReference type="HAMAP" id="MF_01805">
    <property type="entry name" value="ScpA"/>
    <property type="match status" value="1"/>
</dbReference>
<evidence type="ECO:0000256" key="1">
    <source>
        <dbReference type="ARBA" id="ARBA00022829"/>
    </source>
</evidence>
<comment type="function">
    <text evidence="3">Participates in chromosomal partition during cell division. May act via the formation of a condensin-like complex containing Smc and ScpB that pull DNA away from mid-cell into both cell halves.</text>
</comment>
<dbReference type="Pfam" id="PF02616">
    <property type="entry name" value="SMC_ScpA"/>
    <property type="match status" value="1"/>
</dbReference>
<keyword evidence="5" id="KW-1185">Reference proteome</keyword>
<keyword evidence="3" id="KW-0132">Cell division</keyword>
<proteinExistence type="inferred from homology"/>
<dbReference type="EMBL" id="JAYMFF010000006">
    <property type="protein sequence ID" value="MEC4175574.1"/>
    <property type="molecule type" value="Genomic_DNA"/>
</dbReference>
<comment type="similarity">
    <text evidence="3">Belongs to the ScpA family.</text>
</comment>
<evidence type="ECO:0000313" key="5">
    <source>
        <dbReference type="Proteomes" id="UP001349994"/>
    </source>
</evidence>
<comment type="subcellular location">
    <subcellularLocation>
        <location evidence="3">Cytoplasm</location>
    </subcellularLocation>
    <text evidence="3">Associated with two foci at the outer edges of the nucleoid region in young cells, and at four foci within both cell halves in older cells.</text>
</comment>
<comment type="subunit">
    <text evidence="3">Component of a cohesin-like complex composed of ScpA, ScpB and the Smc homodimer, in which ScpA and ScpB bind to the head domain of Smc. The presence of the three proteins is required for the association of the complex with DNA.</text>
</comment>
<protein>
    <recommendedName>
        <fullName evidence="2 3">Segregation and condensation protein A</fullName>
    </recommendedName>
</protein>
<dbReference type="InterPro" id="IPR003768">
    <property type="entry name" value="ScpA"/>
</dbReference>